<dbReference type="SUPFAM" id="SSF52540">
    <property type="entry name" value="P-loop containing nucleoside triphosphate hydrolases"/>
    <property type="match status" value="1"/>
</dbReference>
<keyword evidence="2" id="KW-0812">Transmembrane</keyword>
<keyword evidence="4" id="KW-0472">Membrane</keyword>
<dbReference type="GO" id="GO:0005525">
    <property type="term" value="F:GTP binding"/>
    <property type="evidence" value="ECO:0007669"/>
    <property type="project" value="InterPro"/>
</dbReference>
<evidence type="ECO:0000256" key="3">
    <source>
        <dbReference type="ARBA" id="ARBA00022989"/>
    </source>
</evidence>
<dbReference type="Pfam" id="PF01926">
    <property type="entry name" value="MMR_HSR1"/>
    <property type="match status" value="1"/>
</dbReference>
<evidence type="ECO:0000256" key="2">
    <source>
        <dbReference type="ARBA" id="ARBA00022692"/>
    </source>
</evidence>
<dbReference type="Pfam" id="PF05128">
    <property type="entry name" value="DUF697"/>
    <property type="match status" value="1"/>
</dbReference>
<feature type="domain" description="G" evidence="5">
    <location>
        <begin position="6"/>
        <end position="131"/>
    </location>
</feature>
<dbReference type="GO" id="GO:0016020">
    <property type="term" value="C:membrane"/>
    <property type="evidence" value="ECO:0007669"/>
    <property type="project" value="UniProtKB-SubCell"/>
</dbReference>
<sequence>MNRGNVLVIGNSGVGKSTLINALLGEERAKTGWGTEGTTEELAIYESDTLNFRLIDTVGFEPSWFKGMRAINSVIKWSKNSAKEGHADTQINVIWFCVEGTAGKLFAKSIHDLSRATSMWPSVPVIVVITKSYSVPDRSRNIEMVYNAFAKQKKYTKNLRKVIPVVAQVFVLNDNAFAPPEGLTELIEATNELMPEGMKSSEHDIAAYKLNRKRFMSQAIVSVSTTAAVVVGAVPIPFPDATILMPLEVALVNSLAQVYEIKKDEASKNLFNTIVEVGTVSIVARQAINAAKAIPGLNIGAAALNAIVAGSIVAVLGEGTIYVFEQIYLGNKAVTDLEWVQKIFDTKFTSSLQEIIKTLTDKSSQATDTKTVVKLMGDVLKAMFGK</sequence>
<evidence type="ECO:0000313" key="6">
    <source>
        <dbReference type="EMBL" id="MPM24156.1"/>
    </source>
</evidence>
<dbReference type="InterPro" id="IPR027417">
    <property type="entry name" value="P-loop_NTPase"/>
</dbReference>
<comment type="caution">
    <text evidence="6">The sequence shown here is derived from an EMBL/GenBank/DDBJ whole genome shotgun (WGS) entry which is preliminary data.</text>
</comment>
<name>A0A644Y6H3_9ZZZZ</name>
<proteinExistence type="predicted"/>
<evidence type="ECO:0000256" key="1">
    <source>
        <dbReference type="ARBA" id="ARBA00004141"/>
    </source>
</evidence>
<accession>A0A644Y6H3</accession>
<reference evidence="6" key="1">
    <citation type="submission" date="2019-08" db="EMBL/GenBank/DDBJ databases">
        <authorList>
            <person name="Kucharzyk K."/>
            <person name="Murdoch R.W."/>
            <person name="Higgins S."/>
            <person name="Loffler F."/>
        </authorList>
    </citation>
    <scope>NUCLEOTIDE SEQUENCE</scope>
</reference>
<protein>
    <submittedName>
        <fullName evidence="6">GTPase Era</fullName>
    </submittedName>
</protein>
<dbReference type="InterPro" id="IPR006073">
    <property type="entry name" value="GTP-bd"/>
</dbReference>
<comment type="subcellular location">
    <subcellularLocation>
        <location evidence="1">Membrane</location>
        <topology evidence="1">Multi-pass membrane protein</topology>
    </subcellularLocation>
</comment>
<keyword evidence="3" id="KW-1133">Transmembrane helix</keyword>
<dbReference type="InterPro" id="IPR021147">
    <property type="entry name" value="DUF697"/>
</dbReference>
<evidence type="ECO:0000256" key="4">
    <source>
        <dbReference type="ARBA" id="ARBA00023136"/>
    </source>
</evidence>
<dbReference type="Gene3D" id="3.40.50.300">
    <property type="entry name" value="P-loop containing nucleotide triphosphate hydrolases"/>
    <property type="match status" value="1"/>
</dbReference>
<dbReference type="CDD" id="cd00882">
    <property type="entry name" value="Ras_like_GTPase"/>
    <property type="match status" value="1"/>
</dbReference>
<dbReference type="AlphaFoldDB" id="A0A644Y6H3"/>
<organism evidence="6">
    <name type="scientific">bioreactor metagenome</name>
    <dbReference type="NCBI Taxonomy" id="1076179"/>
    <lineage>
        <taxon>unclassified sequences</taxon>
        <taxon>metagenomes</taxon>
        <taxon>ecological metagenomes</taxon>
    </lineage>
</organism>
<dbReference type="EMBL" id="VSSQ01004198">
    <property type="protein sequence ID" value="MPM24156.1"/>
    <property type="molecule type" value="Genomic_DNA"/>
</dbReference>
<gene>
    <name evidence="6" type="primary">era_25</name>
    <name evidence="6" type="ORF">SDC9_70637</name>
</gene>
<evidence type="ECO:0000259" key="5">
    <source>
        <dbReference type="Pfam" id="PF01926"/>
    </source>
</evidence>